<dbReference type="GO" id="GO:0016491">
    <property type="term" value="F:oxidoreductase activity"/>
    <property type="evidence" value="ECO:0007669"/>
    <property type="project" value="TreeGrafter"/>
</dbReference>
<evidence type="ECO:0000313" key="1">
    <source>
        <dbReference type="EMBL" id="KEO83972.1"/>
    </source>
</evidence>
<dbReference type="Gene3D" id="3.50.50.60">
    <property type="entry name" value="FAD/NAD(P)-binding domain"/>
    <property type="match status" value="1"/>
</dbReference>
<dbReference type="eggNOG" id="COG1232">
    <property type="taxonomic scope" value="Bacteria"/>
</dbReference>
<evidence type="ECO:0008006" key="3">
    <source>
        <dbReference type="Google" id="ProtNLM"/>
    </source>
</evidence>
<dbReference type="InterPro" id="IPR050464">
    <property type="entry name" value="Zeta_carotene_desat/Oxidored"/>
</dbReference>
<dbReference type="SUPFAM" id="SSF51905">
    <property type="entry name" value="FAD/NAD(P)-binding domain"/>
    <property type="match status" value="1"/>
</dbReference>
<dbReference type="PANTHER" id="PTHR42923:SF3">
    <property type="entry name" value="PROTOPORPHYRINOGEN OXIDASE"/>
    <property type="match status" value="1"/>
</dbReference>
<gene>
    <name evidence="1" type="ORF">EL26_07235</name>
</gene>
<dbReference type="AlphaFoldDB" id="A0A074MDQ4"/>
<dbReference type="RefSeq" id="WP_038086004.1">
    <property type="nucleotide sequence ID" value="NZ_JMIR01000007.1"/>
</dbReference>
<dbReference type="EMBL" id="JMIR01000007">
    <property type="protein sequence ID" value="KEO83972.1"/>
    <property type="molecule type" value="Genomic_DNA"/>
</dbReference>
<reference evidence="1 2" key="1">
    <citation type="journal article" date="2013" name="Int. J. Syst. Evol. Microbiol.">
        <title>Tumebacillus flagellatus sp. nov., an alpha-amylase/pullulanase-producing bacterium isolated from cassava wastewater.</title>
        <authorList>
            <person name="Wang Q."/>
            <person name="Xie N."/>
            <person name="Qin Y."/>
            <person name="Shen N."/>
            <person name="Zhu J."/>
            <person name="Mi H."/>
            <person name="Huang R."/>
        </authorList>
    </citation>
    <scope>NUCLEOTIDE SEQUENCE [LARGE SCALE GENOMIC DNA]</scope>
    <source>
        <strain evidence="1 2">GST4</strain>
    </source>
</reference>
<dbReference type="Proteomes" id="UP000027931">
    <property type="component" value="Unassembled WGS sequence"/>
</dbReference>
<sequence>MERWDVTVIGGGLAGLTAAVFCAKQGLRTLVLEQSSRWGGRGVTDEREGCLFNLGPHALYSKGQGLQTLRELGLDPDAGDVVLGGRLVTTGGVYSLPVSALELLKTTAFSVREKIELARVLTKISKAVPRVCRDLTLAEWVDKNARHENVRKFLHSLFRLGSIA</sequence>
<keyword evidence="2" id="KW-1185">Reference proteome</keyword>
<dbReference type="PANTHER" id="PTHR42923">
    <property type="entry name" value="PROTOPORPHYRINOGEN OXIDASE"/>
    <property type="match status" value="1"/>
</dbReference>
<comment type="caution">
    <text evidence="1">The sequence shown here is derived from an EMBL/GenBank/DDBJ whole genome shotgun (WGS) entry which is preliminary data.</text>
</comment>
<protein>
    <recommendedName>
        <fullName evidence="3">Amine oxidase domain-containing protein</fullName>
    </recommendedName>
</protein>
<dbReference type="Gene3D" id="3.90.660.20">
    <property type="entry name" value="Protoporphyrinogen oxidase, mitochondrial, domain 2"/>
    <property type="match status" value="1"/>
</dbReference>
<dbReference type="Gene3D" id="1.10.3110.10">
    <property type="entry name" value="protoporphyrinogen ix oxidase, domain 3"/>
    <property type="match status" value="1"/>
</dbReference>
<name>A0A074MDQ4_9BACL</name>
<accession>A0A074MDQ4</accession>
<dbReference type="InterPro" id="IPR036188">
    <property type="entry name" value="FAD/NAD-bd_sf"/>
</dbReference>
<dbReference type="STRING" id="1157490.EL26_07235"/>
<proteinExistence type="predicted"/>
<dbReference type="Pfam" id="PF13450">
    <property type="entry name" value="NAD_binding_8"/>
    <property type="match status" value="1"/>
</dbReference>
<dbReference type="OrthoDB" id="269318at2"/>
<organism evidence="1 2">
    <name type="scientific">Tumebacillus flagellatus</name>
    <dbReference type="NCBI Taxonomy" id="1157490"/>
    <lineage>
        <taxon>Bacteria</taxon>
        <taxon>Bacillati</taxon>
        <taxon>Bacillota</taxon>
        <taxon>Bacilli</taxon>
        <taxon>Bacillales</taxon>
        <taxon>Alicyclobacillaceae</taxon>
        <taxon>Tumebacillus</taxon>
    </lineage>
</organism>
<evidence type="ECO:0000313" key="2">
    <source>
        <dbReference type="Proteomes" id="UP000027931"/>
    </source>
</evidence>